<proteinExistence type="predicted"/>
<dbReference type="InterPro" id="IPR024983">
    <property type="entry name" value="CHAT_dom"/>
</dbReference>
<sequence>MEWRWQAHENLGLLLLGRYYLAGDSNDLDAAINNFSLAEAKRPHPKVTEQLALAFWHRSWREPRGPALSYEDKEQAISRYMRGTQFVEPEYARWTIRNKYHLGFFLIASYRKYGDKAELTLAIQHLEELLHNRNPEESEPDFDFRDALSTLASAYELRSAEGDKELMLECIKAVQDDWKRRAQVSSQFPWFQFLMARGWGTAALRRGDPECLEAFKLMASVLLEATVIGSKVEDKYERLRTTQNFGSTAAAAAIRFATANLAVEWLELGMSVTTRQIYQLKLDVSDLAVQHPDLFETLKRLSEELRARSGEPVRAASGLGAFVGPTNSYRFRSAYQAHVKEIRRKPGMENFLRPLPFLQLAEAARYGPVVLLSCDYTITGDTYAFIILNPSQTEPIAIPLLNIRYRSPDDDTEKQLERAGRVSKRRRITYQEPFEMLLNSLWRVIVKPVFDELEKNNIKSSRVWWCPTGVFTSFPLHAAAPIDCPYISSYTYGLEILLNARTRPGSTSVDQSTSSISQFSVVGMEKYRGRPELALPAVAREVYILGKVVGRNPGIALHKIENDEAIIDTVLSALKSSQFVHLACHGTQDQREPLNSHLLLADGNLELRRILAEDLESAKFVFLSACQTATGKSELANESMHPAGGFMAAGFKGVVGTLWRIADEDAPRVVQEVYETMEVEGGLDITLAAEGLDRAVRRMRESGVPAHRWVPFIHVGV</sequence>
<evidence type="ECO:0000313" key="2">
    <source>
        <dbReference type="EMBL" id="KAJ3561167.1"/>
    </source>
</evidence>
<comment type="caution">
    <text evidence="2">The sequence shown here is derived from an EMBL/GenBank/DDBJ whole genome shotgun (WGS) entry which is preliminary data.</text>
</comment>
<feature type="domain" description="CHAT" evidence="1">
    <location>
        <begin position="437"/>
        <end position="716"/>
    </location>
</feature>
<evidence type="ECO:0000313" key="3">
    <source>
        <dbReference type="Proteomes" id="UP001213000"/>
    </source>
</evidence>
<reference evidence="2" key="1">
    <citation type="submission" date="2022-07" db="EMBL/GenBank/DDBJ databases">
        <title>Genome Sequence of Leucocoprinus birnbaumii.</title>
        <authorList>
            <person name="Buettner E."/>
        </authorList>
    </citation>
    <scope>NUCLEOTIDE SEQUENCE</scope>
    <source>
        <strain evidence="2">VT141</strain>
    </source>
</reference>
<dbReference type="EMBL" id="JANIEX010001046">
    <property type="protein sequence ID" value="KAJ3561167.1"/>
    <property type="molecule type" value="Genomic_DNA"/>
</dbReference>
<protein>
    <recommendedName>
        <fullName evidence="1">CHAT domain-containing protein</fullName>
    </recommendedName>
</protein>
<name>A0AAD5YRY9_9AGAR</name>
<evidence type="ECO:0000259" key="1">
    <source>
        <dbReference type="Pfam" id="PF12770"/>
    </source>
</evidence>
<dbReference type="Proteomes" id="UP001213000">
    <property type="component" value="Unassembled WGS sequence"/>
</dbReference>
<keyword evidence="3" id="KW-1185">Reference proteome</keyword>
<dbReference type="Pfam" id="PF12770">
    <property type="entry name" value="CHAT"/>
    <property type="match status" value="1"/>
</dbReference>
<organism evidence="2 3">
    <name type="scientific">Leucocoprinus birnbaumii</name>
    <dbReference type="NCBI Taxonomy" id="56174"/>
    <lineage>
        <taxon>Eukaryota</taxon>
        <taxon>Fungi</taxon>
        <taxon>Dikarya</taxon>
        <taxon>Basidiomycota</taxon>
        <taxon>Agaricomycotina</taxon>
        <taxon>Agaricomycetes</taxon>
        <taxon>Agaricomycetidae</taxon>
        <taxon>Agaricales</taxon>
        <taxon>Agaricineae</taxon>
        <taxon>Agaricaceae</taxon>
        <taxon>Leucocoprinus</taxon>
    </lineage>
</organism>
<dbReference type="AlphaFoldDB" id="A0AAD5YRY9"/>
<gene>
    <name evidence="2" type="ORF">NP233_g10362</name>
</gene>
<accession>A0AAD5YRY9</accession>